<dbReference type="SUPFAM" id="SSF55846">
    <property type="entry name" value="N-acetylmuramoyl-L-alanine amidase-like"/>
    <property type="match status" value="1"/>
</dbReference>
<reference evidence="13 14" key="1">
    <citation type="submission" date="2016-08" db="EMBL/GenBank/DDBJ databases">
        <authorList>
            <person name="Loux V."/>
            <person name="Rue O."/>
        </authorList>
    </citation>
    <scope>NUCLEOTIDE SEQUENCE [LARGE SCALE GENOMIC DNA]</scope>
    <source>
        <strain evidence="13 14">AFSSA_08CEB44bac</strain>
    </source>
</reference>
<evidence type="ECO:0000256" key="4">
    <source>
        <dbReference type="ARBA" id="ARBA00022729"/>
    </source>
</evidence>
<evidence type="ECO:0000256" key="7">
    <source>
        <dbReference type="ARBA" id="ARBA00023287"/>
    </source>
</evidence>
<dbReference type="InterPro" id="IPR036505">
    <property type="entry name" value="Amidase/PGRP_sf"/>
</dbReference>
<evidence type="ECO:0000256" key="6">
    <source>
        <dbReference type="ARBA" id="ARBA00022969"/>
    </source>
</evidence>
<comment type="catalytic activity">
    <reaction evidence="1">
        <text>Hydrolyzes the link between N-acetylmuramoyl residues and L-amino acid residues in certain cell-wall glycopeptides.</text>
        <dbReference type="EC" id="3.5.1.28"/>
    </reaction>
</comment>
<evidence type="ECO:0000256" key="11">
    <source>
        <dbReference type="SAM" id="SignalP"/>
    </source>
</evidence>
<feature type="signal peptide" evidence="11">
    <location>
        <begin position="1"/>
        <end position="28"/>
    </location>
</feature>
<evidence type="ECO:0000256" key="8">
    <source>
        <dbReference type="ARBA" id="ARBA00023316"/>
    </source>
</evidence>
<evidence type="ECO:0000256" key="3">
    <source>
        <dbReference type="ARBA" id="ARBA00011901"/>
    </source>
</evidence>
<dbReference type="EMBL" id="FMIK01000051">
    <property type="protein sequence ID" value="SCM03715.1"/>
    <property type="molecule type" value="Genomic_DNA"/>
</dbReference>
<dbReference type="PANTHER" id="PTHR30417:SF11">
    <property type="entry name" value="N-ACETYLMURAMOYL-L-ALANINE AMIDASE XLYA"/>
    <property type="match status" value="1"/>
</dbReference>
<comment type="caution">
    <text evidence="13">The sequence shown here is derived from an EMBL/GenBank/DDBJ whole genome shotgun (WGS) entry which is preliminary data.</text>
</comment>
<dbReference type="SMART" id="SM00047">
    <property type="entry name" value="LYZ2"/>
    <property type="match status" value="1"/>
</dbReference>
<feature type="domain" description="SLH" evidence="12">
    <location>
        <begin position="534"/>
        <end position="597"/>
    </location>
</feature>
<keyword evidence="6" id="KW-0749">Sporulation</keyword>
<dbReference type="GO" id="GO:0030420">
    <property type="term" value="P:establishment of competence for transformation"/>
    <property type="evidence" value="ECO:0007669"/>
    <property type="project" value="UniProtKB-KW"/>
</dbReference>
<evidence type="ECO:0000256" key="10">
    <source>
        <dbReference type="ARBA" id="ARBA00032390"/>
    </source>
</evidence>
<dbReference type="GO" id="GO:0008745">
    <property type="term" value="F:N-acetylmuramoyl-L-alanine amidase activity"/>
    <property type="evidence" value="ECO:0007669"/>
    <property type="project" value="UniProtKB-EC"/>
</dbReference>
<dbReference type="InterPro" id="IPR002901">
    <property type="entry name" value="MGlyc_endo_b_GlcNAc-like_dom"/>
</dbReference>
<dbReference type="Pfam" id="PF00395">
    <property type="entry name" value="SLH"/>
    <property type="match status" value="3"/>
</dbReference>
<dbReference type="InterPro" id="IPR001119">
    <property type="entry name" value="SLH_dom"/>
</dbReference>
<comment type="similarity">
    <text evidence="2">Belongs to the N-acetylmuramoyl-L-alanine amidase 2 family.</text>
</comment>
<dbReference type="PROSITE" id="PS51272">
    <property type="entry name" value="SLH"/>
    <property type="match status" value="3"/>
</dbReference>
<evidence type="ECO:0000256" key="1">
    <source>
        <dbReference type="ARBA" id="ARBA00001561"/>
    </source>
</evidence>
<evidence type="ECO:0000256" key="2">
    <source>
        <dbReference type="ARBA" id="ARBA00007553"/>
    </source>
</evidence>
<name>A0AAX2CLV4_9BACI</name>
<keyword evidence="8" id="KW-0961">Cell wall biogenesis/degradation</keyword>
<dbReference type="PANTHER" id="PTHR30417">
    <property type="entry name" value="N-ACETYLMURAMOYL-L-ALANINE AMIDASE AMID"/>
    <property type="match status" value="1"/>
</dbReference>
<dbReference type="GO" id="GO:0009254">
    <property type="term" value="P:peptidoglycan turnover"/>
    <property type="evidence" value="ECO:0007669"/>
    <property type="project" value="TreeGrafter"/>
</dbReference>
<dbReference type="AlphaFoldDB" id="A0AAX2CLV4"/>
<protein>
    <recommendedName>
        <fullName evidence="3">N-acetylmuramoyl-L-alanine amidase</fullName>
        <ecNumber evidence="3">3.5.1.28</ecNumber>
    </recommendedName>
    <alternativeName>
        <fullName evidence="10">Autolysin</fullName>
    </alternativeName>
    <alternativeName>
        <fullName evidence="9">Cell wall hydrolase</fullName>
    </alternativeName>
</protein>
<gene>
    <name evidence="13" type="ORF">BCB44BAC_03869</name>
</gene>
<keyword evidence="7" id="KW-0178">Competence</keyword>
<dbReference type="Proteomes" id="UP000242164">
    <property type="component" value="Unassembled WGS sequence"/>
</dbReference>
<keyword evidence="5" id="KW-0378">Hydrolase</keyword>
<accession>A0AAX2CLV4</accession>
<evidence type="ECO:0000259" key="12">
    <source>
        <dbReference type="PROSITE" id="PS51272"/>
    </source>
</evidence>
<dbReference type="Pfam" id="PF01510">
    <property type="entry name" value="Amidase_2"/>
    <property type="match status" value="1"/>
</dbReference>
<dbReference type="Pfam" id="PF01832">
    <property type="entry name" value="Glucosaminidase"/>
    <property type="match status" value="1"/>
</dbReference>
<sequence>MMIKKKILNVLAMTVVLQGGMTATPAFAASASSVKQLDEAISYDIQVLKSIEEHMKDEDGKGEKIGENGEIQGDFLVYIPKEMPIYSSYDLNTPIIHQVSQQVVKATKKKENWYYIETDSVKGWVQNKENVLEEREVYSLPKDTKKIQIKEVTSVYSAPFHAFKENDVLQPQSVEAITQAGEWFQIQTSNGIKWIHSSSAKFEGTKASLIQSTVNYKEDASLQYAPSSLNVGNIYGVKFTEWIVPKGNPQIRPGYAMDPRYITIHETANERRGADAKNHAKYLMNQATGSTSRGASWHFTVDDKEIYQHLPLNENGWHAGDGTNGTGNRQSIGIEIAVNQDGNYEKAVENARKLTAYLMQELNIPIDNVKKHQHWSGKNCPAKIIARGTWPAFLNGAKSYYEKNKPAVISNKEEVHRKDDISGKWYEHEIRELAKKGIMAGDGKGSYWPERLVTRAEFAALITRSLQLPEGKSNFKDLSLAHPSLVDGINRAAAAGIIHGRGNGIFAPNDTITREEVVIMVDRALQSKGITGALKEAPFIDQDAAYDKKALQRVYGLGIVKGNDQNQFLPKGTASRAEAAAFLNRMLRVMDKKPGENAKHNITAKSYVELDLTLASNITGKEIDNFIARYHPDSPLVGHGQDFIEAQNNHGVNALYLAAHAILESGYGKSEIAYRKHNLFGLRAYDWDPFGNAKYLQSYGESIAYNANYVRARYLEKTGMYYNGPTLTGMNVKYATDKEWAPKIANIMERIKPFKAEDYMYAKRLSKNPSILNVDALPSAIPYKLYPAGTKATVKSSAHYYQIPFPFNGKIRSENITPEQNKVGRLSTGSIVNIYREDPNGWIEFSFDTSNQKYWTEKHNLNLSYK</sequence>
<evidence type="ECO:0000256" key="9">
    <source>
        <dbReference type="ARBA" id="ARBA00030881"/>
    </source>
</evidence>
<dbReference type="Gene3D" id="1.10.530.10">
    <property type="match status" value="1"/>
</dbReference>
<dbReference type="SMART" id="SM00644">
    <property type="entry name" value="Ami_2"/>
    <property type="match status" value="1"/>
</dbReference>
<dbReference type="GO" id="GO:0030435">
    <property type="term" value="P:sporulation resulting in formation of a cellular spore"/>
    <property type="evidence" value="ECO:0007669"/>
    <property type="project" value="UniProtKB-KW"/>
</dbReference>
<proteinExistence type="inferred from homology"/>
<dbReference type="CDD" id="cd06583">
    <property type="entry name" value="PGRP"/>
    <property type="match status" value="1"/>
</dbReference>
<evidence type="ECO:0000313" key="14">
    <source>
        <dbReference type="Proteomes" id="UP000242164"/>
    </source>
</evidence>
<feature type="domain" description="SLH" evidence="12">
    <location>
        <begin position="413"/>
        <end position="476"/>
    </location>
</feature>
<dbReference type="EC" id="3.5.1.28" evidence="3"/>
<feature type="chain" id="PRO_5043735219" description="N-acetylmuramoyl-L-alanine amidase" evidence="11">
    <location>
        <begin position="29"/>
        <end position="866"/>
    </location>
</feature>
<dbReference type="InterPro" id="IPR051206">
    <property type="entry name" value="NAMLAA_amidase_2"/>
</dbReference>
<dbReference type="GO" id="GO:0071555">
    <property type="term" value="P:cell wall organization"/>
    <property type="evidence" value="ECO:0007669"/>
    <property type="project" value="UniProtKB-KW"/>
</dbReference>
<feature type="domain" description="SLH" evidence="12">
    <location>
        <begin position="477"/>
        <end position="532"/>
    </location>
</feature>
<dbReference type="GO" id="GO:0009253">
    <property type="term" value="P:peptidoglycan catabolic process"/>
    <property type="evidence" value="ECO:0007669"/>
    <property type="project" value="InterPro"/>
</dbReference>
<dbReference type="GO" id="GO:0004040">
    <property type="term" value="F:amidase activity"/>
    <property type="evidence" value="ECO:0007669"/>
    <property type="project" value="InterPro"/>
</dbReference>
<dbReference type="Gene3D" id="3.40.80.10">
    <property type="entry name" value="Peptidoglycan recognition protein-like"/>
    <property type="match status" value="1"/>
</dbReference>
<organism evidence="13 14">
    <name type="scientific">Bacillus cytotoxicus</name>
    <dbReference type="NCBI Taxonomy" id="580165"/>
    <lineage>
        <taxon>Bacteria</taxon>
        <taxon>Bacillati</taxon>
        <taxon>Bacillota</taxon>
        <taxon>Bacilli</taxon>
        <taxon>Bacillales</taxon>
        <taxon>Bacillaceae</taxon>
        <taxon>Bacillus</taxon>
        <taxon>Bacillus cereus group</taxon>
    </lineage>
</organism>
<evidence type="ECO:0000313" key="13">
    <source>
        <dbReference type="EMBL" id="SCM03715.1"/>
    </source>
</evidence>
<dbReference type="InterPro" id="IPR002502">
    <property type="entry name" value="Amidase_domain"/>
</dbReference>
<keyword evidence="4 11" id="KW-0732">Signal</keyword>
<evidence type="ECO:0000256" key="5">
    <source>
        <dbReference type="ARBA" id="ARBA00022801"/>
    </source>
</evidence>